<organism evidence="1 2">
    <name type="scientific">Coprinopsis cinerea (strain Okayama-7 / 130 / ATCC MYA-4618 / FGSC 9003)</name>
    <name type="common">Inky cap fungus</name>
    <name type="synonym">Hormographiella aspergillata</name>
    <dbReference type="NCBI Taxonomy" id="240176"/>
    <lineage>
        <taxon>Eukaryota</taxon>
        <taxon>Fungi</taxon>
        <taxon>Dikarya</taxon>
        <taxon>Basidiomycota</taxon>
        <taxon>Agaricomycotina</taxon>
        <taxon>Agaricomycetes</taxon>
        <taxon>Agaricomycetidae</taxon>
        <taxon>Agaricales</taxon>
        <taxon>Agaricineae</taxon>
        <taxon>Psathyrellaceae</taxon>
        <taxon>Coprinopsis</taxon>
    </lineage>
</organism>
<evidence type="ECO:0000313" key="2">
    <source>
        <dbReference type="Proteomes" id="UP000001861"/>
    </source>
</evidence>
<sequence>MAQLFHVRVLPHFGRLEDSNDVSWPWKIAGCFIPISLGWAAGDVSFAAYMIPSALAESKCFPMRMFLRLMQRPCMLIMISFPIGANTRTYIVLNAALSSVLCNVIDKDFTRNGDIMRSLITVGGLPYETEGAGMQRTWISAAG</sequence>
<evidence type="ECO:0000313" key="1">
    <source>
        <dbReference type="EMBL" id="EFI26863.1"/>
    </source>
</evidence>
<dbReference type="GeneID" id="9378778"/>
<name>D6RPW4_COPC7</name>
<comment type="caution">
    <text evidence="1">The sequence shown here is derived from an EMBL/GenBank/DDBJ whole genome shotgun (WGS) entry which is preliminary data.</text>
</comment>
<reference evidence="1 2" key="1">
    <citation type="journal article" date="2010" name="Proc. Natl. Acad. Sci. U.S.A.">
        <title>Insights into evolution of multicellular fungi from the assembled chromosomes of the mushroom Coprinopsis cinerea (Coprinus cinereus).</title>
        <authorList>
            <person name="Stajich J.E."/>
            <person name="Wilke S.K."/>
            <person name="Ahren D."/>
            <person name="Au C.H."/>
            <person name="Birren B.W."/>
            <person name="Borodovsky M."/>
            <person name="Burns C."/>
            <person name="Canback B."/>
            <person name="Casselton L.A."/>
            <person name="Cheng C.K."/>
            <person name="Deng J."/>
            <person name="Dietrich F.S."/>
            <person name="Fargo D.C."/>
            <person name="Farman M.L."/>
            <person name="Gathman A.C."/>
            <person name="Goldberg J."/>
            <person name="Guigo R."/>
            <person name="Hoegger P.J."/>
            <person name="Hooker J.B."/>
            <person name="Huggins A."/>
            <person name="James T.Y."/>
            <person name="Kamada T."/>
            <person name="Kilaru S."/>
            <person name="Kodira C."/>
            <person name="Kues U."/>
            <person name="Kupfer D."/>
            <person name="Kwan H.S."/>
            <person name="Lomsadze A."/>
            <person name="Li W."/>
            <person name="Lilly W.W."/>
            <person name="Ma L.J."/>
            <person name="Mackey A.J."/>
            <person name="Manning G."/>
            <person name="Martin F."/>
            <person name="Muraguchi H."/>
            <person name="Natvig D.O."/>
            <person name="Palmerini H."/>
            <person name="Ramesh M.A."/>
            <person name="Rehmeyer C.J."/>
            <person name="Roe B.A."/>
            <person name="Shenoy N."/>
            <person name="Stanke M."/>
            <person name="Ter-Hovhannisyan V."/>
            <person name="Tunlid A."/>
            <person name="Velagapudi R."/>
            <person name="Vision T.J."/>
            <person name="Zeng Q."/>
            <person name="Zolan M.E."/>
            <person name="Pukkila P.J."/>
        </authorList>
    </citation>
    <scope>NUCLEOTIDE SEQUENCE [LARGE SCALE GENOMIC DNA]</scope>
    <source>
        <strain evidence="2">Okayama-7 / 130 / ATCC MYA-4618 / FGSC 9003</strain>
    </source>
</reference>
<keyword evidence="2" id="KW-1185">Reference proteome</keyword>
<dbReference type="AlphaFoldDB" id="D6RPW4"/>
<accession>D6RPW4</accession>
<dbReference type="HOGENOM" id="CLU_1806061_0_0_1"/>
<dbReference type="VEuPathDB" id="FungiDB:CC1G_15265"/>
<dbReference type="RefSeq" id="XP_002910357.1">
    <property type="nucleotide sequence ID" value="XM_002910311.1"/>
</dbReference>
<dbReference type="KEGG" id="cci:CC1G_15265"/>
<dbReference type="InParanoid" id="D6RPW4"/>
<proteinExistence type="predicted"/>
<protein>
    <submittedName>
        <fullName evidence="1">Uncharacterized protein</fullName>
    </submittedName>
</protein>
<dbReference type="EMBL" id="AACS02000010">
    <property type="protein sequence ID" value="EFI26863.1"/>
    <property type="molecule type" value="Genomic_DNA"/>
</dbReference>
<gene>
    <name evidence="1" type="ORF">CC1G_15265</name>
</gene>
<dbReference type="Proteomes" id="UP000001861">
    <property type="component" value="Unassembled WGS sequence"/>
</dbReference>
<dbReference type="OrthoDB" id="5344169at2759"/>